<accession>A0A1T4LTR7</accession>
<proteinExistence type="predicted"/>
<dbReference type="RefSeq" id="WP_159102030.1">
    <property type="nucleotide sequence ID" value="NZ_CAJPPD010000003.1"/>
</dbReference>
<evidence type="ECO:0000256" key="1">
    <source>
        <dbReference type="SAM" id="Phobius"/>
    </source>
</evidence>
<gene>
    <name evidence="2" type="ORF">SAMN02745202_00530</name>
</gene>
<keyword evidence="1" id="KW-1133">Transmembrane helix</keyword>
<dbReference type="EMBL" id="FUXK01000004">
    <property type="protein sequence ID" value="SJZ57844.1"/>
    <property type="molecule type" value="Genomic_DNA"/>
</dbReference>
<evidence type="ECO:0000313" key="3">
    <source>
        <dbReference type="Proteomes" id="UP000190065"/>
    </source>
</evidence>
<dbReference type="Proteomes" id="UP000190065">
    <property type="component" value="Unassembled WGS sequence"/>
</dbReference>
<protein>
    <submittedName>
        <fullName evidence="2">Uncharacterized protein</fullName>
    </submittedName>
</protein>
<dbReference type="STRING" id="28136.SAMN02745202_00530"/>
<keyword evidence="1" id="KW-0472">Membrane</keyword>
<name>A0A1T4LTR7_9BACT</name>
<sequence>MKQDQSTPPHNNKALKALVVYLLALAALTLLFGIVFGLLFPLKTFT</sequence>
<reference evidence="2 3" key="1">
    <citation type="submission" date="2017-02" db="EMBL/GenBank/DDBJ databases">
        <authorList>
            <person name="Peterson S.W."/>
        </authorList>
    </citation>
    <scope>NUCLEOTIDE SEQUENCE [LARGE SCALE GENOMIC DNA]</scope>
    <source>
        <strain evidence="2 3">ATCC 43324</strain>
    </source>
</reference>
<keyword evidence="1" id="KW-0812">Transmembrane</keyword>
<dbReference type="AlphaFoldDB" id="A0A1T4LTR7"/>
<organism evidence="2 3">
    <name type="scientific">Segatella oulorum</name>
    <dbReference type="NCBI Taxonomy" id="28136"/>
    <lineage>
        <taxon>Bacteria</taxon>
        <taxon>Pseudomonadati</taxon>
        <taxon>Bacteroidota</taxon>
        <taxon>Bacteroidia</taxon>
        <taxon>Bacteroidales</taxon>
        <taxon>Prevotellaceae</taxon>
        <taxon>Segatella</taxon>
    </lineage>
</organism>
<evidence type="ECO:0000313" key="2">
    <source>
        <dbReference type="EMBL" id="SJZ57844.1"/>
    </source>
</evidence>
<feature type="transmembrane region" description="Helical" evidence="1">
    <location>
        <begin position="20"/>
        <end position="42"/>
    </location>
</feature>